<evidence type="ECO:0000256" key="2">
    <source>
        <dbReference type="SAM" id="SignalP"/>
    </source>
</evidence>
<evidence type="ECO:0000259" key="3">
    <source>
        <dbReference type="Pfam" id="PF13435"/>
    </source>
</evidence>
<accession>D5V1T7</accession>
<dbReference type="PANTHER" id="PTHR35038">
    <property type="entry name" value="DISSIMILATORY SULFITE REDUCTASE SIRA"/>
    <property type="match status" value="1"/>
</dbReference>
<evidence type="ECO:0000313" key="4">
    <source>
        <dbReference type="EMBL" id="ADG93521.1"/>
    </source>
</evidence>
<feature type="signal peptide" evidence="2">
    <location>
        <begin position="1"/>
        <end position="18"/>
    </location>
</feature>
<protein>
    <submittedName>
        <fullName evidence="4">Hydroxylamine oxidase</fullName>
    </submittedName>
</protein>
<name>D5V1T7_ARCNC</name>
<dbReference type="RefSeq" id="WP_013135666.1">
    <property type="nucleotide sequence ID" value="NC_014166.1"/>
</dbReference>
<dbReference type="Pfam" id="PF13435">
    <property type="entry name" value="Cytochrome_C554"/>
    <property type="match status" value="1"/>
</dbReference>
<dbReference type="Gene3D" id="1.10.780.10">
    <property type="entry name" value="Hydroxylamine Oxidoreductase, Chain A, domain 1"/>
    <property type="match status" value="1"/>
</dbReference>
<dbReference type="PANTHER" id="PTHR35038:SF6">
    <property type="entry name" value="SURFACE LOCALIZED DECAHEME CYTOCHROME C LIPOPROTEIN"/>
    <property type="match status" value="1"/>
</dbReference>
<dbReference type="InterPro" id="IPR036280">
    <property type="entry name" value="Multihaem_cyt_sf"/>
</dbReference>
<dbReference type="KEGG" id="ant:Arnit_1867"/>
<dbReference type="Pfam" id="PF13447">
    <property type="entry name" value="Multi-haem_cyto"/>
    <property type="match status" value="1"/>
</dbReference>
<dbReference type="Proteomes" id="UP000000939">
    <property type="component" value="Chromosome"/>
</dbReference>
<feature type="chain" id="PRO_5003077937" evidence="2">
    <location>
        <begin position="19"/>
        <end position="449"/>
    </location>
</feature>
<proteinExistence type="predicted"/>
<evidence type="ECO:0000313" key="5">
    <source>
        <dbReference type="Proteomes" id="UP000000939"/>
    </source>
</evidence>
<dbReference type="STRING" id="572480.Arnit_1867"/>
<dbReference type="AlphaFoldDB" id="D5V1T7"/>
<dbReference type="InterPro" id="IPR051829">
    <property type="entry name" value="Multiheme_Cytochr_ET"/>
</dbReference>
<organism evidence="4 5">
    <name type="scientific">Arcobacter nitrofigilis (strain ATCC 33309 / DSM 7299 / CCUG 15893 / LMG 7604 / NCTC 12251 / CI)</name>
    <name type="common">Campylobacter nitrofigilis</name>
    <dbReference type="NCBI Taxonomy" id="572480"/>
    <lineage>
        <taxon>Bacteria</taxon>
        <taxon>Pseudomonadati</taxon>
        <taxon>Campylobacterota</taxon>
        <taxon>Epsilonproteobacteria</taxon>
        <taxon>Campylobacterales</taxon>
        <taxon>Arcobacteraceae</taxon>
        <taxon>Arcobacter</taxon>
    </lineage>
</organism>
<keyword evidence="5" id="KW-1185">Reference proteome</keyword>
<dbReference type="InterPro" id="IPR023155">
    <property type="entry name" value="Cyt_c-552/4"/>
</dbReference>
<sequence length="449" mass="50215" precursor="true">MLKRMLFIFLSFGVIAFAANVGDLTNVKTLKVDRGLTEAGKSCVECHAKLTPGHVNDWKESRHGHVGVSCIDCHSVKKDSPMAAQNCEGIKGTEIFVSSLVSPKTCERCHPNEVKEFQQSGHARAALQIQAKEGMISLMEYFEGRNHPDLKHSPEATGCMQCHGSIIKLGKDKRPTAETWPNYGIGNVYPDGGVGNCKSCHSGHKFSIEEARKPAACASCHLGPDHPDIEIYNNSMHGHIFNSEGSTWKYDSAPDAWEPGDYRAPTCATCHMSGIGNLKTTHNVSKRLKWNVWMPISKTREGGYETAVKDFENGKITKGNALAGNPDGSAVARTEMEQVCVSCHTTTHTKNFFNMADKHVELYNTYATDAKKMIDELTKKGLMHKDKWSDKAFKIWYHLWHHEGRRMRQGALMGAPDYAHWHGVFEVQQDIRELKIIYEKRIKSGKIEE</sequence>
<dbReference type="eggNOG" id="COG3303">
    <property type="taxonomic scope" value="Bacteria"/>
</dbReference>
<dbReference type="GO" id="GO:0016491">
    <property type="term" value="F:oxidoreductase activity"/>
    <property type="evidence" value="ECO:0007669"/>
    <property type="project" value="TreeGrafter"/>
</dbReference>
<gene>
    <name evidence="4" type="ordered locus">Arnit_1867</name>
</gene>
<keyword evidence="1 2" id="KW-0732">Signal</keyword>
<reference evidence="4 5" key="1">
    <citation type="journal article" date="2010" name="Stand. Genomic Sci.">
        <title>Complete genome sequence of Arcobacter nitrofigilis type strain (CI).</title>
        <authorList>
            <person name="Pati A."/>
            <person name="Gronow S."/>
            <person name="Lapidus A."/>
            <person name="Copeland A."/>
            <person name="Glavina Del Rio T."/>
            <person name="Nolan M."/>
            <person name="Lucas S."/>
            <person name="Tice H."/>
            <person name="Cheng J.F."/>
            <person name="Han C."/>
            <person name="Chertkov O."/>
            <person name="Bruce D."/>
            <person name="Tapia R."/>
            <person name="Goodwin L."/>
            <person name="Pitluck S."/>
            <person name="Liolios K."/>
            <person name="Ivanova N."/>
            <person name="Mavromatis K."/>
            <person name="Chen A."/>
            <person name="Palaniappan K."/>
            <person name="Land M."/>
            <person name="Hauser L."/>
            <person name="Chang Y.J."/>
            <person name="Jeffries C.D."/>
            <person name="Detter J.C."/>
            <person name="Rohde M."/>
            <person name="Goker M."/>
            <person name="Bristow J."/>
            <person name="Eisen J.A."/>
            <person name="Markowitz V."/>
            <person name="Hugenholtz P."/>
            <person name="Klenk H.P."/>
            <person name="Kyrpides N.C."/>
        </authorList>
    </citation>
    <scope>NUCLEOTIDE SEQUENCE [LARGE SCALE GENOMIC DNA]</scope>
    <source>
        <strain evidence="5">ATCC 33309 / DSM 7299 / CCUG 15893 / LMG 7604 / NCTC 12251 / CI</strain>
    </source>
</reference>
<feature type="domain" description="Cytochrome c-552/4" evidence="3">
    <location>
        <begin position="105"/>
        <end position="179"/>
    </location>
</feature>
<dbReference type="HOGENOM" id="CLU_017567_0_0_7"/>
<evidence type="ECO:0000256" key="1">
    <source>
        <dbReference type="ARBA" id="ARBA00022729"/>
    </source>
</evidence>
<dbReference type="Gene3D" id="1.20.850.10">
    <property type="entry name" value="Hydroxylamine Oxidoreductase, Chain A, domain 2"/>
    <property type="match status" value="1"/>
</dbReference>
<dbReference type="EMBL" id="CP001999">
    <property type="protein sequence ID" value="ADG93521.1"/>
    <property type="molecule type" value="Genomic_DNA"/>
</dbReference>
<dbReference type="SUPFAM" id="SSF48695">
    <property type="entry name" value="Multiheme cytochromes"/>
    <property type="match status" value="1"/>
</dbReference>
<dbReference type="OrthoDB" id="9814800at2"/>